<dbReference type="EMBL" id="JAAXOP010000013">
    <property type="protein sequence ID" value="NKY52654.1"/>
    <property type="molecule type" value="Genomic_DNA"/>
</dbReference>
<gene>
    <name evidence="4" type="ORF">HGA08_20835</name>
</gene>
<evidence type="ECO:0000313" key="4">
    <source>
        <dbReference type="EMBL" id="NKY52654.1"/>
    </source>
</evidence>
<feature type="domain" description="HTH tetR-type" evidence="3">
    <location>
        <begin position="16"/>
        <end position="76"/>
    </location>
</feature>
<proteinExistence type="predicted"/>
<accession>A0A846Y475</accession>
<dbReference type="PANTHER" id="PTHR30055:SF209">
    <property type="entry name" value="POSSIBLE TRANSCRIPTIONAL REGULATORY PROTEIN (PROBABLY TETR-FAMILY)"/>
    <property type="match status" value="1"/>
</dbReference>
<dbReference type="Gene3D" id="1.10.357.10">
    <property type="entry name" value="Tetracycline Repressor, domain 2"/>
    <property type="match status" value="1"/>
</dbReference>
<evidence type="ECO:0000256" key="1">
    <source>
        <dbReference type="ARBA" id="ARBA00023125"/>
    </source>
</evidence>
<dbReference type="PROSITE" id="PS50977">
    <property type="entry name" value="HTH_TETR_2"/>
    <property type="match status" value="1"/>
</dbReference>
<organism evidence="4 5">
    <name type="scientific">Nocardia vermiculata</name>
    <dbReference type="NCBI Taxonomy" id="257274"/>
    <lineage>
        <taxon>Bacteria</taxon>
        <taxon>Bacillati</taxon>
        <taxon>Actinomycetota</taxon>
        <taxon>Actinomycetes</taxon>
        <taxon>Mycobacteriales</taxon>
        <taxon>Nocardiaceae</taxon>
        <taxon>Nocardia</taxon>
    </lineage>
</organism>
<dbReference type="GO" id="GO:0003700">
    <property type="term" value="F:DNA-binding transcription factor activity"/>
    <property type="evidence" value="ECO:0007669"/>
    <property type="project" value="TreeGrafter"/>
</dbReference>
<dbReference type="Proteomes" id="UP000565711">
    <property type="component" value="Unassembled WGS sequence"/>
</dbReference>
<keyword evidence="1 2" id="KW-0238">DNA-binding</keyword>
<dbReference type="InterPro" id="IPR050109">
    <property type="entry name" value="HTH-type_TetR-like_transc_reg"/>
</dbReference>
<keyword evidence="5" id="KW-1185">Reference proteome</keyword>
<evidence type="ECO:0000313" key="5">
    <source>
        <dbReference type="Proteomes" id="UP000565711"/>
    </source>
</evidence>
<sequence>MPSPTSIEPEDDPRKVRSRRRLLEAAAELLREGGLEAVTIDAVTRLSGVARTTLYRHFTTLAHLRTATLEQLMPPVVQIPAAGPFRERMIELITRQATAINDVPLHLTTLAWLATAGEQVHGDGVRAGSLRAHLIENYRRPFDELFDSPEGRALLGERDLTKVLAQLIGPIVFVRLTGIGRATEADCARIVDDFLAASAARHAAEQ</sequence>
<dbReference type="InterPro" id="IPR036271">
    <property type="entry name" value="Tet_transcr_reg_TetR-rel_C_sf"/>
</dbReference>
<dbReference type="PRINTS" id="PR00455">
    <property type="entry name" value="HTHTETR"/>
</dbReference>
<comment type="caution">
    <text evidence="4">The sequence shown here is derived from an EMBL/GenBank/DDBJ whole genome shotgun (WGS) entry which is preliminary data.</text>
</comment>
<dbReference type="GO" id="GO:0000976">
    <property type="term" value="F:transcription cis-regulatory region binding"/>
    <property type="evidence" value="ECO:0007669"/>
    <property type="project" value="TreeGrafter"/>
</dbReference>
<dbReference type="RefSeq" id="WP_067882331.1">
    <property type="nucleotide sequence ID" value="NZ_JAAXOP010000013.1"/>
</dbReference>
<dbReference type="InterPro" id="IPR001647">
    <property type="entry name" value="HTH_TetR"/>
</dbReference>
<evidence type="ECO:0000256" key="2">
    <source>
        <dbReference type="PROSITE-ProRule" id="PRU00335"/>
    </source>
</evidence>
<protein>
    <submittedName>
        <fullName evidence="4">TetR/AcrR family transcriptional regulator</fullName>
    </submittedName>
</protein>
<dbReference type="Pfam" id="PF00440">
    <property type="entry name" value="TetR_N"/>
    <property type="match status" value="1"/>
</dbReference>
<dbReference type="InterPro" id="IPR009057">
    <property type="entry name" value="Homeodomain-like_sf"/>
</dbReference>
<dbReference type="PANTHER" id="PTHR30055">
    <property type="entry name" value="HTH-TYPE TRANSCRIPTIONAL REGULATOR RUTR"/>
    <property type="match status" value="1"/>
</dbReference>
<feature type="DNA-binding region" description="H-T-H motif" evidence="2">
    <location>
        <begin position="39"/>
        <end position="58"/>
    </location>
</feature>
<name>A0A846Y475_9NOCA</name>
<dbReference type="SUPFAM" id="SSF46689">
    <property type="entry name" value="Homeodomain-like"/>
    <property type="match status" value="1"/>
</dbReference>
<dbReference type="Gene3D" id="1.10.10.60">
    <property type="entry name" value="Homeodomain-like"/>
    <property type="match status" value="1"/>
</dbReference>
<dbReference type="SUPFAM" id="SSF48498">
    <property type="entry name" value="Tetracyclin repressor-like, C-terminal domain"/>
    <property type="match status" value="1"/>
</dbReference>
<evidence type="ECO:0000259" key="3">
    <source>
        <dbReference type="PROSITE" id="PS50977"/>
    </source>
</evidence>
<reference evidence="4 5" key="1">
    <citation type="submission" date="2020-04" db="EMBL/GenBank/DDBJ databases">
        <title>MicrobeNet Type strains.</title>
        <authorList>
            <person name="Nicholson A.C."/>
        </authorList>
    </citation>
    <scope>NUCLEOTIDE SEQUENCE [LARGE SCALE GENOMIC DNA]</scope>
    <source>
        <strain evidence="4 5">JCM 12354</strain>
    </source>
</reference>
<dbReference type="AlphaFoldDB" id="A0A846Y475"/>